<organism evidence="1 2">
    <name type="scientific">Shackletoniella antarctica</name>
    <dbReference type="NCBI Taxonomy" id="268115"/>
    <lineage>
        <taxon>Bacteria</taxon>
        <taxon>Bacillati</taxon>
        <taxon>Cyanobacteriota</taxon>
        <taxon>Cyanophyceae</taxon>
        <taxon>Oculatellales</taxon>
        <taxon>Oculatellaceae</taxon>
        <taxon>Shackletoniella</taxon>
    </lineage>
</organism>
<dbReference type="AlphaFoldDB" id="A0A2W4YNZ4"/>
<dbReference type="Gene3D" id="1.10.10.10">
    <property type="entry name" value="Winged helix-like DNA-binding domain superfamily/Winged helix DNA-binding domain"/>
    <property type="match status" value="1"/>
</dbReference>
<proteinExistence type="predicted"/>
<name>A0A2W4YNZ4_9CYAN</name>
<dbReference type="InterPro" id="IPR036388">
    <property type="entry name" value="WH-like_DNA-bd_sf"/>
</dbReference>
<dbReference type="EMBL" id="QBMN01000016">
    <property type="protein sequence ID" value="PZO44678.1"/>
    <property type="molecule type" value="Genomic_DNA"/>
</dbReference>
<accession>A0A2W4YNZ4</accession>
<comment type="caution">
    <text evidence="1">The sequence shown here is derived from an EMBL/GenBank/DDBJ whole genome shotgun (WGS) entry which is preliminary data.</text>
</comment>
<evidence type="ECO:0000313" key="1">
    <source>
        <dbReference type="EMBL" id="PZO44678.1"/>
    </source>
</evidence>
<reference evidence="1 2" key="2">
    <citation type="submission" date="2018-06" db="EMBL/GenBank/DDBJ databases">
        <title>Metagenomic assembly of (sub)arctic Cyanobacteria and their associated microbiome from non-axenic cultures.</title>
        <authorList>
            <person name="Baurain D."/>
        </authorList>
    </citation>
    <scope>NUCLEOTIDE SEQUENCE [LARGE SCALE GENOMIC DNA]</scope>
    <source>
        <strain evidence="1">ULC041bin1</strain>
    </source>
</reference>
<reference evidence="2" key="1">
    <citation type="submission" date="2018-04" db="EMBL/GenBank/DDBJ databases">
        <authorList>
            <person name="Cornet L."/>
        </authorList>
    </citation>
    <scope>NUCLEOTIDE SEQUENCE [LARGE SCALE GENOMIC DNA]</scope>
</reference>
<evidence type="ECO:0008006" key="3">
    <source>
        <dbReference type="Google" id="ProtNLM"/>
    </source>
</evidence>
<evidence type="ECO:0000313" key="2">
    <source>
        <dbReference type="Proteomes" id="UP000249081"/>
    </source>
</evidence>
<protein>
    <recommendedName>
        <fullName evidence="3">Sigma-70 family RNA polymerase sigma factor</fullName>
    </recommendedName>
</protein>
<gene>
    <name evidence="1" type="ORF">DCF17_03875</name>
</gene>
<dbReference type="Proteomes" id="UP000249081">
    <property type="component" value="Unassembled WGS sequence"/>
</dbReference>
<sequence length="222" mass="25705">MVIYLKVMPSQHPAETQQFNRDVQFLLKPNNPHARSLLAFIKRTIRQFELQGYVTEIDIFVEAYLRGVRHTQQRQEQIHQPKAWMRSTAYNIIRECKRDRLHYSALAFDELMEQGHGADTTSPPAVDDDAITNAINSVLRVFEALSVGDRNLIQWKVIDGLSWQEVQTRLVAEGEDRSSQATLRKRGQRALERLRRAYHIFNGEPGSPDLAHYLFDHPDDPS</sequence>